<accession>A0A939B7U8</accession>
<comment type="caution">
    <text evidence="3">The sequence shown here is derived from an EMBL/GenBank/DDBJ whole genome shotgun (WGS) entry which is preliminary data.</text>
</comment>
<dbReference type="Proteomes" id="UP000706891">
    <property type="component" value="Unassembled WGS sequence"/>
</dbReference>
<gene>
    <name evidence="3" type="ORF">H6A34_07595</name>
</gene>
<proteinExistence type="predicted"/>
<reference evidence="3" key="1">
    <citation type="submission" date="2020-08" db="EMBL/GenBank/DDBJ databases">
        <authorList>
            <person name="Cejkova D."/>
            <person name="Kubasova T."/>
            <person name="Jahodarova E."/>
            <person name="Rychlik I."/>
        </authorList>
    </citation>
    <scope>NUCLEOTIDE SEQUENCE</scope>
    <source>
        <strain evidence="3">An824</strain>
    </source>
</reference>
<dbReference type="Pfam" id="PF13584">
    <property type="entry name" value="BatD"/>
    <property type="match status" value="1"/>
</dbReference>
<keyword evidence="2" id="KW-0732">Signal</keyword>
<keyword evidence="1" id="KW-0472">Membrane</keyword>
<evidence type="ECO:0000313" key="4">
    <source>
        <dbReference type="Proteomes" id="UP000706891"/>
    </source>
</evidence>
<evidence type="ECO:0000313" key="3">
    <source>
        <dbReference type="EMBL" id="MBM6673738.1"/>
    </source>
</evidence>
<keyword evidence="1" id="KW-1133">Transmembrane helix</keyword>
<sequence>MKRLICAILLAVCVSGVMAQVYVESKIDSIEILIGEQTGLTLSVTARNGAKVVMPSYQPSEYITPGVEVLSHTDADTSHLDNGLVKITKKYTLTSFDEKLYYLPPMTVTVDGKRYKSKNLALKVLTVPVDTLHPEKFFPPKGVQNNPFMWSEMEPAFWLSVLFVLVCVVAYYLWTRLKENKPVIARVRIIKKVPPHQKALTEIEQIKSEKMSASEDQKTYYTRLTGVLRTYIKERFGFNAMEMTSSEIIDRLQREGDRKMTEELKELFTTADLVKFAKYSTLINENDANLVNAVEFINTTKIDNQPTVERVEPKLTDTDKRSIRSRSALKLSIAVLVAAAVVLLVVVAYQVYLLIL</sequence>
<organism evidence="3 4">
    <name type="scientific">Marseilla massiliensis</name>
    <dbReference type="NCBI Taxonomy" id="1841864"/>
    <lineage>
        <taxon>Bacteria</taxon>
        <taxon>Pseudomonadati</taxon>
        <taxon>Bacteroidota</taxon>
        <taxon>Bacteroidia</taxon>
        <taxon>Bacteroidales</taxon>
        <taxon>Prevotellaceae</taxon>
        <taxon>Marseilla</taxon>
    </lineage>
</organism>
<reference evidence="3" key="2">
    <citation type="journal article" date="2021" name="Sci. Rep.">
        <title>The distribution of antibiotic resistance genes in chicken gut microbiota commensals.</title>
        <authorList>
            <person name="Juricova H."/>
            <person name="Matiasovicova J."/>
            <person name="Kubasova T."/>
            <person name="Cejkova D."/>
            <person name="Rychlik I."/>
        </authorList>
    </citation>
    <scope>NUCLEOTIDE SEQUENCE</scope>
    <source>
        <strain evidence="3">An824</strain>
    </source>
</reference>
<feature type="signal peptide" evidence="2">
    <location>
        <begin position="1"/>
        <end position="19"/>
    </location>
</feature>
<feature type="transmembrane region" description="Helical" evidence="1">
    <location>
        <begin position="156"/>
        <end position="174"/>
    </location>
</feature>
<keyword evidence="1" id="KW-0812">Transmembrane</keyword>
<dbReference type="RefSeq" id="WP_205104625.1">
    <property type="nucleotide sequence ID" value="NZ_JACJJG010000034.1"/>
</dbReference>
<dbReference type="AlphaFoldDB" id="A0A939B7U8"/>
<dbReference type="EMBL" id="JACJJG010000034">
    <property type="protein sequence ID" value="MBM6673738.1"/>
    <property type="molecule type" value="Genomic_DNA"/>
</dbReference>
<evidence type="ECO:0000256" key="2">
    <source>
        <dbReference type="SAM" id="SignalP"/>
    </source>
</evidence>
<feature type="transmembrane region" description="Helical" evidence="1">
    <location>
        <begin position="331"/>
        <end position="355"/>
    </location>
</feature>
<evidence type="ECO:0000256" key="1">
    <source>
        <dbReference type="SAM" id="Phobius"/>
    </source>
</evidence>
<protein>
    <recommendedName>
        <fullName evidence="5">Protein BatD</fullName>
    </recommendedName>
</protein>
<dbReference type="InterPro" id="IPR025738">
    <property type="entry name" value="BatD"/>
</dbReference>
<evidence type="ECO:0008006" key="5">
    <source>
        <dbReference type="Google" id="ProtNLM"/>
    </source>
</evidence>
<name>A0A939B7U8_9BACT</name>
<keyword evidence="4" id="KW-1185">Reference proteome</keyword>
<feature type="chain" id="PRO_5037161277" description="Protein BatD" evidence="2">
    <location>
        <begin position="20"/>
        <end position="356"/>
    </location>
</feature>